<dbReference type="SUPFAM" id="SSF103473">
    <property type="entry name" value="MFS general substrate transporter"/>
    <property type="match status" value="1"/>
</dbReference>
<feature type="transmembrane region" description="Helical" evidence="2">
    <location>
        <begin position="246"/>
        <end position="269"/>
    </location>
</feature>
<proteinExistence type="predicted"/>
<keyword evidence="2" id="KW-1133">Transmembrane helix</keyword>
<feature type="transmembrane region" description="Helical" evidence="2">
    <location>
        <begin position="12"/>
        <end position="30"/>
    </location>
</feature>
<feature type="transmembrane region" description="Helical" evidence="2">
    <location>
        <begin position="400"/>
        <end position="424"/>
    </location>
</feature>
<keyword evidence="5" id="KW-1185">Reference proteome</keyword>
<dbReference type="OMA" id="YLALMNT"/>
<feature type="transmembrane region" description="Helical" evidence="2">
    <location>
        <begin position="106"/>
        <end position="125"/>
    </location>
</feature>
<dbReference type="GeneID" id="119727871"/>
<name>A0A913ZX59_PATMI</name>
<feature type="transmembrane region" description="Helical" evidence="2">
    <location>
        <begin position="81"/>
        <end position="100"/>
    </location>
</feature>
<evidence type="ECO:0000313" key="4">
    <source>
        <dbReference type="EnsemblMetazoa" id="XP_038055875.1"/>
    </source>
</evidence>
<evidence type="ECO:0000256" key="2">
    <source>
        <dbReference type="SAM" id="Phobius"/>
    </source>
</evidence>
<feature type="transmembrane region" description="Helical" evidence="2">
    <location>
        <begin position="169"/>
        <end position="191"/>
    </location>
</feature>
<accession>A0A913ZX59</accession>
<dbReference type="OrthoDB" id="410267at2759"/>
<dbReference type="PANTHER" id="PTHR11360">
    <property type="entry name" value="MONOCARBOXYLATE TRANSPORTER"/>
    <property type="match status" value="1"/>
</dbReference>
<dbReference type="RefSeq" id="XP_038055875.1">
    <property type="nucleotide sequence ID" value="XM_038199947.1"/>
</dbReference>
<keyword evidence="2" id="KW-0812">Transmembrane</keyword>
<feature type="transmembrane region" description="Helical" evidence="2">
    <location>
        <begin position="50"/>
        <end position="69"/>
    </location>
</feature>
<dbReference type="GO" id="GO:0008028">
    <property type="term" value="F:monocarboxylic acid transmembrane transporter activity"/>
    <property type="evidence" value="ECO:0007669"/>
    <property type="project" value="TreeGrafter"/>
</dbReference>
<dbReference type="PROSITE" id="PS50850">
    <property type="entry name" value="MFS"/>
    <property type="match status" value="1"/>
</dbReference>
<dbReference type="InterPro" id="IPR050327">
    <property type="entry name" value="Proton-linked_MCT"/>
</dbReference>
<dbReference type="Gene3D" id="1.20.1250.20">
    <property type="entry name" value="MFS general substrate transporter like domains"/>
    <property type="match status" value="1"/>
</dbReference>
<feature type="transmembrane region" description="Helical" evidence="2">
    <location>
        <begin position="371"/>
        <end position="394"/>
    </location>
</feature>
<organism evidence="4 5">
    <name type="scientific">Patiria miniata</name>
    <name type="common">Bat star</name>
    <name type="synonym">Asterina miniata</name>
    <dbReference type="NCBI Taxonomy" id="46514"/>
    <lineage>
        <taxon>Eukaryota</taxon>
        <taxon>Metazoa</taxon>
        <taxon>Echinodermata</taxon>
        <taxon>Eleutherozoa</taxon>
        <taxon>Asterozoa</taxon>
        <taxon>Asteroidea</taxon>
        <taxon>Valvatacea</taxon>
        <taxon>Valvatida</taxon>
        <taxon>Asterinidae</taxon>
        <taxon>Patiria</taxon>
    </lineage>
</organism>
<reference evidence="4" key="1">
    <citation type="submission" date="2022-11" db="UniProtKB">
        <authorList>
            <consortium name="EnsemblMetazoa"/>
        </authorList>
    </citation>
    <scope>IDENTIFICATION</scope>
</reference>
<feature type="transmembrane region" description="Helical" evidence="2">
    <location>
        <begin position="336"/>
        <end position="359"/>
    </location>
</feature>
<dbReference type="Pfam" id="PF07690">
    <property type="entry name" value="MFS_1"/>
    <property type="match status" value="1"/>
</dbReference>
<dbReference type="InterPro" id="IPR036259">
    <property type="entry name" value="MFS_trans_sf"/>
</dbReference>
<feature type="domain" description="Major facilitator superfamily (MFS) profile" evidence="3">
    <location>
        <begin position="1"/>
        <end position="426"/>
    </location>
</feature>
<dbReference type="GO" id="GO:0016020">
    <property type="term" value="C:membrane"/>
    <property type="evidence" value="ECO:0007669"/>
    <property type="project" value="UniProtKB-SubCell"/>
</dbReference>
<comment type="subcellular location">
    <subcellularLocation>
        <location evidence="1">Membrane</location>
        <topology evidence="1">Multi-pass membrane protein</topology>
    </subcellularLocation>
</comment>
<protein>
    <recommendedName>
        <fullName evidence="3">Major facilitator superfamily (MFS) profile domain-containing protein</fullName>
    </recommendedName>
</protein>
<keyword evidence="2" id="KW-0472">Membrane</keyword>
<dbReference type="PANTHER" id="PTHR11360:SF303">
    <property type="entry name" value="MAJOR FACILITATOR SUPERFAMILY (MFS) PROFILE DOMAIN-CONTAINING PROTEIN"/>
    <property type="match status" value="1"/>
</dbReference>
<evidence type="ECO:0000256" key="1">
    <source>
        <dbReference type="ARBA" id="ARBA00004141"/>
    </source>
</evidence>
<feature type="transmembrane region" description="Helical" evidence="2">
    <location>
        <begin position="146"/>
        <end position="163"/>
    </location>
</feature>
<dbReference type="AlphaFoldDB" id="A0A913ZX59"/>
<evidence type="ECO:0000313" key="5">
    <source>
        <dbReference type="Proteomes" id="UP000887568"/>
    </source>
</evidence>
<dbReference type="EnsemblMetazoa" id="XM_038199947.1">
    <property type="protein sequence ID" value="XP_038055875.1"/>
    <property type="gene ID" value="LOC119727871"/>
</dbReference>
<evidence type="ECO:0000259" key="3">
    <source>
        <dbReference type="PROSITE" id="PS50850"/>
    </source>
</evidence>
<dbReference type="InterPro" id="IPR011701">
    <property type="entry name" value="MFS"/>
</dbReference>
<dbReference type="InterPro" id="IPR020846">
    <property type="entry name" value="MFS_dom"/>
</dbReference>
<dbReference type="Proteomes" id="UP000887568">
    <property type="component" value="Unplaced"/>
</dbReference>
<sequence>MGEATGPDGGLMGWIAVLAWWTNNFMWVGITKGLGIMLPTLKQQLVSQTWIIGWIVALVIAMFGFVAPFADLFRRWFGAPYIIMTCSAMISAAAIAASFAQTTLQLALLFVLMAGTGWGILNVVAKEAVGRCFTKNYATANGIARTGYSAGLFVFTPLVQLFLDTYGWRGTTLLIGGIMSHGVVCGALMVTKGAADSTKPKTDYQYLAGKNESSASRGTTVPSRCCASWEKVSGSLNLGLMCSARYWSVAIIFCTTNFAYDMWIVYFVTHALAQGFTIQDASHFILVAGIGNLVSKVVQGSVTDRGLAPSWCMSAVATVVGSVSLCGTALTTSYWTMMAVSLVMLTSNGVIFSQTDVLVKQVLGVELLAGAFGWIELKAAVLATAFGFLPGWMYDTTGSFTAAFIMLGFVQGVSLIPLLSLGYLKIVK</sequence>